<evidence type="ECO:0000313" key="2">
    <source>
        <dbReference type="Proteomes" id="UP000713479"/>
    </source>
</evidence>
<dbReference type="Proteomes" id="UP000713479">
    <property type="component" value="Unassembled WGS sequence"/>
</dbReference>
<proteinExistence type="predicted"/>
<sequence length="160" mass="18556">MDVYETIKNIRARCNNFMDPDLVATIIDENYYMGNNNILEITGYDISENDSYEDRLMKILKKENIFINCGMLAFIPIVNECDIFSFIDETIKISQEEYEKNAHENELYFGILIEKDTSDYIIGTIDLCGCKVESSFRPVKKSDDGLYKKLAEIIEKEIIS</sequence>
<reference evidence="1" key="1">
    <citation type="submission" date="2019-04" db="EMBL/GenBank/DDBJ databases">
        <title>Evolution of Biomass-Degrading Anaerobic Consortia Revealed by Metagenomics.</title>
        <authorList>
            <person name="Peng X."/>
        </authorList>
    </citation>
    <scope>NUCLEOTIDE SEQUENCE</scope>
    <source>
        <strain evidence="1">SIG13</strain>
    </source>
</reference>
<gene>
    <name evidence="1" type="ORF">E7Z74_03425</name>
</gene>
<accession>A0A8T3VQH9</accession>
<name>A0A8T3VQH9_9EURY</name>
<evidence type="ECO:0000313" key="1">
    <source>
        <dbReference type="EMBL" id="MBE6510306.1"/>
    </source>
</evidence>
<comment type="caution">
    <text evidence="1">The sequence shown here is derived from an EMBL/GenBank/DDBJ whole genome shotgun (WGS) entry which is preliminary data.</text>
</comment>
<dbReference type="EMBL" id="SUTF01000004">
    <property type="protein sequence ID" value="MBE6510306.1"/>
    <property type="molecule type" value="Genomic_DNA"/>
</dbReference>
<dbReference type="AlphaFoldDB" id="A0A8T3VQH9"/>
<organism evidence="1 2">
    <name type="scientific">Methanobrevibacter millerae</name>
    <dbReference type="NCBI Taxonomy" id="230361"/>
    <lineage>
        <taxon>Archaea</taxon>
        <taxon>Methanobacteriati</taxon>
        <taxon>Methanobacteriota</taxon>
        <taxon>Methanomada group</taxon>
        <taxon>Methanobacteria</taxon>
        <taxon>Methanobacteriales</taxon>
        <taxon>Methanobacteriaceae</taxon>
        <taxon>Methanobrevibacter</taxon>
    </lineage>
</organism>
<protein>
    <submittedName>
        <fullName evidence="1">Uncharacterized protein</fullName>
    </submittedName>
</protein>